<dbReference type="Pfam" id="PF21347">
    <property type="entry name" value="DUF3108_like"/>
    <property type="match status" value="1"/>
</dbReference>
<proteinExistence type="predicted"/>
<gene>
    <name evidence="2" type="ORF">ACFSR1_13485</name>
</gene>
<dbReference type="RefSeq" id="WP_378293331.1">
    <property type="nucleotide sequence ID" value="NZ_JBHULE010000019.1"/>
</dbReference>
<feature type="domain" description="DUF3108" evidence="1">
    <location>
        <begin position="29"/>
        <end position="225"/>
    </location>
</feature>
<protein>
    <recommendedName>
        <fullName evidence="1">DUF3108 domain-containing protein</fullName>
    </recommendedName>
</protein>
<accession>A0ABW5LH44</accession>
<dbReference type="Gene3D" id="2.40.360.20">
    <property type="match status" value="1"/>
</dbReference>
<dbReference type="Proteomes" id="UP001597319">
    <property type="component" value="Unassembled WGS sequence"/>
</dbReference>
<evidence type="ECO:0000313" key="3">
    <source>
        <dbReference type="Proteomes" id="UP001597319"/>
    </source>
</evidence>
<keyword evidence="3" id="KW-1185">Reference proteome</keyword>
<evidence type="ECO:0000259" key="1">
    <source>
        <dbReference type="Pfam" id="PF21347"/>
    </source>
</evidence>
<sequence length="229" mass="25230">MKKLSLIITTFVISSITAQNNCSPYYPSKEGTTVTMHHFNHKNKLTSKTSYEVLDVNSSGSESKITMSMFLSDAKKQKTITEATFTITCNGGTTSLDPESIISPKLFSQYKDMEYSIEGKGIDIPNSLSVGQELPDGQVSMSVDAGVMSIDMTVDLINRKVVSKETITTPAGSFDCYLITYTNETSMSMGMKQTFYVKQWITKGIGLVQQETTKTNGKLMSKSILARLQ</sequence>
<name>A0ABW5LH44_9FLAO</name>
<organism evidence="2 3">
    <name type="scientific">Aquimarina rubra</name>
    <dbReference type="NCBI Taxonomy" id="1920033"/>
    <lineage>
        <taxon>Bacteria</taxon>
        <taxon>Pseudomonadati</taxon>
        <taxon>Bacteroidota</taxon>
        <taxon>Flavobacteriia</taxon>
        <taxon>Flavobacteriales</taxon>
        <taxon>Flavobacteriaceae</taxon>
        <taxon>Aquimarina</taxon>
    </lineage>
</organism>
<comment type="caution">
    <text evidence="2">The sequence shown here is derived from an EMBL/GenBank/DDBJ whole genome shotgun (WGS) entry which is preliminary data.</text>
</comment>
<reference evidence="3" key="1">
    <citation type="journal article" date="2019" name="Int. J. Syst. Evol. Microbiol.">
        <title>The Global Catalogue of Microorganisms (GCM) 10K type strain sequencing project: providing services to taxonomists for standard genome sequencing and annotation.</title>
        <authorList>
            <consortium name="The Broad Institute Genomics Platform"/>
            <consortium name="The Broad Institute Genome Sequencing Center for Infectious Disease"/>
            <person name="Wu L."/>
            <person name="Ma J."/>
        </authorList>
    </citation>
    <scope>NUCLEOTIDE SEQUENCE [LARGE SCALE GENOMIC DNA]</scope>
    <source>
        <strain evidence="3">KCTC 52274</strain>
    </source>
</reference>
<dbReference type="EMBL" id="JBHULE010000019">
    <property type="protein sequence ID" value="MFD2563687.1"/>
    <property type="molecule type" value="Genomic_DNA"/>
</dbReference>
<dbReference type="InterPro" id="IPR049279">
    <property type="entry name" value="DUF3108-like"/>
</dbReference>
<evidence type="ECO:0000313" key="2">
    <source>
        <dbReference type="EMBL" id="MFD2563687.1"/>
    </source>
</evidence>